<dbReference type="InterPro" id="IPR050832">
    <property type="entry name" value="Bact_Acetyltransf"/>
</dbReference>
<dbReference type="Proteomes" id="UP000644749">
    <property type="component" value="Unassembled WGS sequence"/>
</dbReference>
<gene>
    <name evidence="4" type="ORF">JL111_03970</name>
</gene>
<evidence type="ECO:0000313" key="5">
    <source>
        <dbReference type="Proteomes" id="UP000644749"/>
    </source>
</evidence>
<evidence type="ECO:0000313" key="4">
    <source>
        <dbReference type="EMBL" id="MBL3672634.1"/>
    </source>
</evidence>
<dbReference type="InterPro" id="IPR000182">
    <property type="entry name" value="GNAT_dom"/>
</dbReference>
<dbReference type="CDD" id="cd04301">
    <property type="entry name" value="NAT_SF"/>
    <property type="match status" value="1"/>
</dbReference>
<keyword evidence="5" id="KW-1185">Reference proteome</keyword>
<dbReference type="InterPro" id="IPR016181">
    <property type="entry name" value="Acyl_CoA_acyltransferase"/>
</dbReference>
<comment type="caution">
    <text evidence="4">The sequence shown here is derived from an EMBL/GenBank/DDBJ whole genome shotgun (WGS) entry which is preliminary data.</text>
</comment>
<keyword evidence="1" id="KW-0808">Transferase</keyword>
<dbReference type="PANTHER" id="PTHR43877">
    <property type="entry name" value="AMINOALKYLPHOSPHONATE N-ACETYLTRANSFERASE-RELATED-RELATED"/>
    <property type="match status" value="1"/>
</dbReference>
<feature type="domain" description="N-acetyltransferase" evidence="3">
    <location>
        <begin position="2"/>
        <end position="144"/>
    </location>
</feature>
<accession>A0ABS1S1P5</accession>
<dbReference type="RefSeq" id="WP_191312454.1">
    <property type="nucleotide sequence ID" value="NZ_BNCL01000023.1"/>
</dbReference>
<name>A0ABS1S1P5_9RHOB</name>
<dbReference type="EMBL" id="JAESHT010000002">
    <property type="protein sequence ID" value="MBL3672634.1"/>
    <property type="molecule type" value="Genomic_DNA"/>
</dbReference>
<evidence type="ECO:0000256" key="1">
    <source>
        <dbReference type="ARBA" id="ARBA00022679"/>
    </source>
</evidence>
<protein>
    <submittedName>
        <fullName evidence="4">GNAT family N-acetyltransferase</fullName>
    </submittedName>
</protein>
<evidence type="ECO:0000256" key="2">
    <source>
        <dbReference type="ARBA" id="ARBA00023315"/>
    </source>
</evidence>
<proteinExistence type="predicted"/>
<dbReference type="Pfam" id="PF00583">
    <property type="entry name" value="Acetyltransf_1"/>
    <property type="match status" value="1"/>
</dbReference>
<sequence length="145" mass="15609">MFRIRPARPEDTASLFEVRTSVRENHQGVGELAGLGITPESVSAMIGADPCCWVAVEDDRIAGFSMIDDNAGTLFAAFVRPECEGRGIGGALVARAEAALFQRHPVIWLETGRGTRAAAVYRHLGWGSEIDLGGGNIRLFKTRPA</sequence>
<keyword evidence="2" id="KW-0012">Acyltransferase</keyword>
<reference evidence="4 5" key="1">
    <citation type="submission" date="2021-01" db="EMBL/GenBank/DDBJ databases">
        <title>011410 draft genome.</title>
        <authorList>
            <person name="Lang L."/>
        </authorList>
    </citation>
    <scope>NUCLEOTIDE SEQUENCE [LARGE SCALE GENOMIC DNA]</scope>
    <source>
        <strain evidence="4 5">KCTC 42845</strain>
    </source>
</reference>
<organism evidence="4 5">
    <name type="scientific">Paracoccus aerius</name>
    <dbReference type="NCBI Taxonomy" id="1915382"/>
    <lineage>
        <taxon>Bacteria</taxon>
        <taxon>Pseudomonadati</taxon>
        <taxon>Pseudomonadota</taxon>
        <taxon>Alphaproteobacteria</taxon>
        <taxon>Rhodobacterales</taxon>
        <taxon>Paracoccaceae</taxon>
        <taxon>Paracoccus</taxon>
    </lineage>
</organism>
<dbReference type="SUPFAM" id="SSF55729">
    <property type="entry name" value="Acyl-CoA N-acyltransferases (Nat)"/>
    <property type="match status" value="1"/>
</dbReference>
<evidence type="ECO:0000259" key="3">
    <source>
        <dbReference type="PROSITE" id="PS51186"/>
    </source>
</evidence>
<dbReference type="PROSITE" id="PS51186">
    <property type="entry name" value="GNAT"/>
    <property type="match status" value="1"/>
</dbReference>
<dbReference type="Gene3D" id="3.40.630.30">
    <property type="match status" value="1"/>
</dbReference>